<evidence type="ECO:0000256" key="1">
    <source>
        <dbReference type="SAM" id="MobiDB-lite"/>
    </source>
</evidence>
<accession>A0A1S1Q7N4</accession>
<evidence type="ECO:0000256" key="2">
    <source>
        <dbReference type="SAM" id="Phobius"/>
    </source>
</evidence>
<feature type="transmembrane region" description="Helical" evidence="2">
    <location>
        <begin position="58"/>
        <end position="84"/>
    </location>
</feature>
<dbReference type="RefSeq" id="WP_071090426.1">
    <property type="nucleotide sequence ID" value="NZ_MBLM01000161.1"/>
</dbReference>
<sequence length="87" mass="9221">MAALVRPLRRLPAKLDMLGAELVDAVDQLEEELRRQTEGPSGKEGAPGRRHTPGNGTLGLVPGLLTSHWAAVAFIGLCLLSAVLDLL</sequence>
<protein>
    <submittedName>
        <fullName evidence="3">Uncharacterized protein</fullName>
    </submittedName>
</protein>
<evidence type="ECO:0000313" key="3">
    <source>
        <dbReference type="EMBL" id="OHV29599.1"/>
    </source>
</evidence>
<dbReference type="EMBL" id="MBLM01000161">
    <property type="protein sequence ID" value="OHV29599.1"/>
    <property type="molecule type" value="Genomic_DNA"/>
</dbReference>
<dbReference type="Proteomes" id="UP000179627">
    <property type="component" value="Unassembled WGS sequence"/>
</dbReference>
<proteinExistence type="predicted"/>
<comment type="caution">
    <text evidence="3">The sequence shown here is derived from an EMBL/GenBank/DDBJ whole genome shotgun (WGS) entry which is preliminary data.</text>
</comment>
<keyword evidence="2" id="KW-1133">Transmembrane helix</keyword>
<evidence type="ECO:0000313" key="4">
    <source>
        <dbReference type="Proteomes" id="UP000179627"/>
    </source>
</evidence>
<organism evidence="3 4">
    <name type="scientific">Parafrankia colletiae</name>
    <dbReference type="NCBI Taxonomy" id="573497"/>
    <lineage>
        <taxon>Bacteria</taxon>
        <taxon>Bacillati</taxon>
        <taxon>Actinomycetota</taxon>
        <taxon>Actinomycetes</taxon>
        <taxon>Frankiales</taxon>
        <taxon>Frankiaceae</taxon>
        <taxon>Parafrankia</taxon>
    </lineage>
</organism>
<dbReference type="AlphaFoldDB" id="A0A1S1Q7N4"/>
<keyword evidence="2" id="KW-0812">Transmembrane</keyword>
<name>A0A1S1Q7N4_9ACTN</name>
<feature type="region of interest" description="Disordered" evidence="1">
    <location>
        <begin position="31"/>
        <end position="57"/>
    </location>
</feature>
<reference evidence="4" key="1">
    <citation type="submission" date="2016-07" db="EMBL/GenBank/DDBJ databases">
        <title>Sequence Frankia sp. strain CcI1.17.</title>
        <authorList>
            <person name="Ghodhbane-Gtari F."/>
            <person name="Swanson E."/>
            <person name="Gueddou A."/>
            <person name="Morris K."/>
            <person name="Hezbri K."/>
            <person name="Ktari A."/>
            <person name="Nouioui I."/>
            <person name="Abebe-Akele F."/>
            <person name="Simpson S."/>
            <person name="Thomas K."/>
            <person name="Gtari M."/>
            <person name="Tisa L.S."/>
            <person name="Hurst S."/>
        </authorList>
    </citation>
    <scope>NUCLEOTIDE SEQUENCE [LARGE SCALE GENOMIC DNA]</scope>
    <source>
        <strain evidence="4">Cc1.17</strain>
    </source>
</reference>
<gene>
    <name evidence="3" type="ORF">CC117_28980</name>
</gene>
<keyword evidence="4" id="KW-1185">Reference proteome</keyword>
<keyword evidence="2" id="KW-0472">Membrane</keyword>